<evidence type="ECO:0000313" key="4">
    <source>
        <dbReference type="Proteomes" id="UP001281614"/>
    </source>
</evidence>
<keyword evidence="2" id="KW-0812">Transmembrane</keyword>
<keyword evidence="2" id="KW-1133">Transmembrane helix</keyword>
<feature type="region of interest" description="Disordered" evidence="1">
    <location>
        <begin position="48"/>
        <end position="100"/>
    </location>
</feature>
<gene>
    <name evidence="3" type="ORF">CKAH01_01005</name>
</gene>
<keyword evidence="4" id="KW-1185">Reference proteome</keyword>
<feature type="compositionally biased region" description="Acidic residues" evidence="1">
    <location>
        <begin position="310"/>
        <end position="341"/>
    </location>
</feature>
<sequence length="400" mass="45257">MAISTTSNQTRFWRDRSPCPGRPSSLSPRRTSCKRMFFLTNDHRHRDVSWEHSSGSQDHDQPTLRAEESVTSPRNSGRNSTSTAPKSTMSNQRTDPMDIFEPDPIRYNPTLNLHGEIEHMFGKRTEAKLAHRRPHPLFESLDAMISDNKNQEVASKNRPTFGQKRSISWAHGCSPADQEAEKVTRERANSLPLRSQEPGDMPAAPMAAAPSPRPTFLIGPRSELSRSPPRKWLQLDDNISGPRLVQVRPGPGYDELPPLLYVTADPGVVDSIPPLDPKTQALALDDLRGYVSSSSSSSQASRSPPPEREETIEEDDWETEDEKQVTEDEDYETESELEEVQVVETRKPERMVRLLNGDRITISEYERYKNEREPNRGMGLTIPMMVLLVALFVAYMNLAR</sequence>
<feature type="region of interest" description="Disordered" evidence="1">
    <location>
        <begin position="289"/>
        <end position="341"/>
    </location>
</feature>
<evidence type="ECO:0000256" key="1">
    <source>
        <dbReference type="SAM" id="MobiDB-lite"/>
    </source>
</evidence>
<feature type="region of interest" description="Disordered" evidence="1">
    <location>
        <begin position="191"/>
        <end position="235"/>
    </location>
</feature>
<feature type="transmembrane region" description="Helical" evidence="2">
    <location>
        <begin position="377"/>
        <end position="398"/>
    </location>
</feature>
<dbReference type="AlphaFoldDB" id="A0AAD9YK37"/>
<organism evidence="3 4">
    <name type="scientific">Colletotrichum kahawae</name>
    <name type="common">Coffee berry disease fungus</name>
    <dbReference type="NCBI Taxonomy" id="34407"/>
    <lineage>
        <taxon>Eukaryota</taxon>
        <taxon>Fungi</taxon>
        <taxon>Dikarya</taxon>
        <taxon>Ascomycota</taxon>
        <taxon>Pezizomycotina</taxon>
        <taxon>Sordariomycetes</taxon>
        <taxon>Hypocreomycetidae</taxon>
        <taxon>Glomerellales</taxon>
        <taxon>Glomerellaceae</taxon>
        <taxon>Colletotrichum</taxon>
        <taxon>Colletotrichum gloeosporioides species complex</taxon>
    </lineage>
</organism>
<reference evidence="3" key="1">
    <citation type="submission" date="2023-02" db="EMBL/GenBank/DDBJ databases">
        <title>Colletotrichum kahawae CIFC_Que2 genome sequencing and assembly.</title>
        <authorList>
            <person name="Baroncelli R."/>
        </authorList>
    </citation>
    <scope>NUCLEOTIDE SEQUENCE</scope>
    <source>
        <strain evidence="3">CIFC_Que2</strain>
    </source>
</reference>
<proteinExistence type="predicted"/>
<feature type="compositionally biased region" description="Low complexity" evidence="1">
    <location>
        <begin position="292"/>
        <end position="302"/>
    </location>
</feature>
<evidence type="ECO:0000256" key="2">
    <source>
        <dbReference type="SAM" id="Phobius"/>
    </source>
</evidence>
<feature type="compositionally biased region" description="Basic and acidic residues" evidence="1">
    <location>
        <begin position="57"/>
        <end position="68"/>
    </location>
</feature>
<accession>A0AAD9YK37</accession>
<protein>
    <submittedName>
        <fullName evidence="3">Uncharacterized protein</fullName>
    </submittedName>
</protein>
<keyword evidence="2" id="KW-0472">Membrane</keyword>
<evidence type="ECO:0000313" key="3">
    <source>
        <dbReference type="EMBL" id="KAK2769398.1"/>
    </source>
</evidence>
<dbReference type="EMBL" id="VYYT01000112">
    <property type="protein sequence ID" value="KAK2769398.1"/>
    <property type="molecule type" value="Genomic_DNA"/>
</dbReference>
<comment type="caution">
    <text evidence="3">The sequence shown here is derived from an EMBL/GenBank/DDBJ whole genome shotgun (WGS) entry which is preliminary data.</text>
</comment>
<name>A0AAD9YK37_COLKA</name>
<dbReference type="Proteomes" id="UP001281614">
    <property type="component" value="Unassembled WGS sequence"/>
</dbReference>
<feature type="compositionally biased region" description="Polar residues" evidence="1">
    <location>
        <begin position="69"/>
        <end position="94"/>
    </location>
</feature>
<feature type="compositionally biased region" description="Polar residues" evidence="1">
    <location>
        <begin position="1"/>
        <end position="11"/>
    </location>
</feature>
<feature type="region of interest" description="Disordered" evidence="1">
    <location>
        <begin position="1"/>
        <end position="32"/>
    </location>
</feature>